<dbReference type="InterPro" id="IPR050469">
    <property type="entry name" value="Diguanylate_Cyclase"/>
</dbReference>
<dbReference type="SUPFAM" id="SSF55073">
    <property type="entry name" value="Nucleotide cyclase"/>
    <property type="match status" value="1"/>
</dbReference>
<keyword evidence="4 6" id="KW-1133">Transmembrane helix</keyword>
<dbReference type="InterPro" id="IPR033479">
    <property type="entry name" value="dCache_1"/>
</dbReference>
<protein>
    <submittedName>
        <fullName evidence="8">Diguanylate cyclase</fullName>
        <ecNumber evidence="8">2.7.7.65</ecNumber>
    </submittedName>
</protein>
<keyword evidence="3 6" id="KW-0812">Transmembrane</keyword>
<dbReference type="Proteomes" id="UP001165492">
    <property type="component" value="Unassembled WGS sequence"/>
</dbReference>
<comment type="subcellular location">
    <subcellularLocation>
        <location evidence="1">Cell membrane</location>
        <topology evidence="1">Multi-pass membrane protein</topology>
    </subcellularLocation>
</comment>
<evidence type="ECO:0000256" key="6">
    <source>
        <dbReference type="SAM" id="Phobius"/>
    </source>
</evidence>
<dbReference type="CDD" id="cd12914">
    <property type="entry name" value="PDC1_DGC_like"/>
    <property type="match status" value="1"/>
</dbReference>
<dbReference type="InterPro" id="IPR000160">
    <property type="entry name" value="GGDEF_dom"/>
</dbReference>
<dbReference type="Pfam" id="PF00990">
    <property type="entry name" value="GGDEF"/>
    <property type="match status" value="1"/>
</dbReference>
<dbReference type="RefSeq" id="WP_229535506.1">
    <property type="nucleotide sequence ID" value="NZ_JAJHJB010000017.1"/>
</dbReference>
<evidence type="ECO:0000256" key="5">
    <source>
        <dbReference type="ARBA" id="ARBA00023136"/>
    </source>
</evidence>
<feature type="transmembrane region" description="Helical" evidence="6">
    <location>
        <begin position="262"/>
        <end position="285"/>
    </location>
</feature>
<dbReference type="EC" id="2.7.7.65" evidence="8"/>
<dbReference type="PANTHER" id="PTHR45138">
    <property type="entry name" value="REGULATORY COMPONENTS OF SENSORY TRANSDUCTION SYSTEM"/>
    <property type="match status" value="1"/>
</dbReference>
<dbReference type="SMART" id="SM00267">
    <property type="entry name" value="GGDEF"/>
    <property type="match status" value="1"/>
</dbReference>
<dbReference type="GO" id="GO:0052621">
    <property type="term" value="F:diguanylate cyclase activity"/>
    <property type="evidence" value="ECO:0007669"/>
    <property type="project" value="UniProtKB-EC"/>
</dbReference>
<proteinExistence type="predicted"/>
<dbReference type="NCBIfam" id="TIGR00254">
    <property type="entry name" value="GGDEF"/>
    <property type="match status" value="1"/>
</dbReference>
<keyword evidence="9" id="KW-1185">Reference proteome</keyword>
<sequence>MRFLHKFTILLCSLVIISSFIQFIAFDRFFLANTSSLLLATNEKAANNLSEQLLAYFKNIEASMASIASDPTLRKDKDLLDKMNAVIPEVNTIFIIDKEGNVSVSSQPEKISGVNLSKRDYFLHGIKGETYISGVYKSAQGREVVAISTPIIDDGTVVGVVVGTVWLHDNELAMMFDNKSFGRSGFIAITDQQGTVVYHSDQERIGKKGGIVESLQGMTGSTIMKNYSEFEYYIGYSKVPQLDWYVIVGTPTAEVTQYRSMMLYQILAVSIFTIFVVVIIGTYTVRRYMKPFETLIEAFGSVRTGNYKKITLTGYATEFSEMIQSYNDTIRKLEEVHSTLKGAADIDALTGAYNRRSFDKILELLRGELQSGSLMTLGVMVLDLDNFKKQNDVSGHLAGDDILKEFTVIAQSVVGFRSLFRFGGDEFAIILRNVSDAMVISYAEEIRLQCAKKLSGCTVSIGIAAYPKNGDSIDELLAFADKALYMSKETRNKVTEYPAGK</sequence>
<evidence type="ECO:0000313" key="9">
    <source>
        <dbReference type="Proteomes" id="UP001165492"/>
    </source>
</evidence>
<dbReference type="PROSITE" id="PS50887">
    <property type="entry name" value="GGDEF"/>
    <property type="match status" value="1"/>
</dbReference>
<evidence type="ECO:0000256" key="1">
    <source>
        <dbReference type="ARBA" id="ARBA00004651"/>
    </source>
</evidence>
<keyword evidence="8" id="KW-0808">Transferase</keyword>
<dbReference type="CDD" id="cd01949">
    <property type="entry name" value="GGDEF"/>
    <property type="match status" value="1"/>
</dbReference>
<keyword evidence="5 6" id="KW-0472">Membrane</keyword>
<dbReference type="InterPro" id="IPR029151">
    <property type="entry name" value="Sensor-like_sf"/>
</dbReference>
<dbReference type="Gene3D" id="3.30.70.270">
    <property type="match status" value="1"/>
</dbReference>
<dbReference type="SUPFAM" id="SSF103190">
    <property type="entry name" value="Sensory domain-like"/>
    <property type="match status" value="1"/>
</dbReference>
<dbReference type="Pfam" id="PF02743">
    <property type="entry name" value="dCache_1"/>
    <property type="match status" value="1"/>
</dbReference>
<dbReference type="InterPro" id="IPR043128">
    <property type="entry name" value="Rev_trsase/Diguanyl_cyclase"/>
</dbReference>
<name>A0ABS8HTE4_9FIRM</name>
<evidence type="ECO:0000259" key="7">
    <source>
        <dbReference type="PROSITE" id="PS50887"/>
    </source>
</evidence>
<keyword evidence="8" id="KW-0548">Nucleotidyltransferase</keyword>
<dbReference type="Gene3D" id="6.10.340.10">
    <property type="match status" value="1"/>
</dbReference>
<dbReference type="Gene3D" id="3.30.450.20">
    <property type="entry name" value="PAS domain"/>
    <property type="match status" value="1"/>
</dbReference>
<evidence type="ECO:0000256" key="2">
    <source>
        <dbReference type="ARBA" id="ARBA00022475"/>
    </source>
</evidence>
<accession>A0ABS8HTE4</accession>
<evidence type="ECO:0000313" key="8">
    <source>
        <dbReference type="EMBL" id="MCC5466345.1"/>
    </source>
</evidence>
<gene>
    <name evidence="8" type="ORF">LMF89_13380</name>
</gene>
<feature type="domain" description="GGDEF" evidence="7">
    <location>
        <begin position="375"/>
        <end position="499"/>
    </location>
</feature>
<feature type="transmembrane region" description="Helical" evidence="6">
    <location>
        <begin position="7"/>
        <end position="26"/>
    </location>
</feature>
<reference evidence="8" key="1">
    <citation type="submission" date="2021-11" db="EMBL/GenBank/DDBJ databases">
        <title>Description of a new species Pelosinus isolated from the bottom sediments of Lake Baikal.</title>
        <authorList>
            <person name="Zakharyuk A."/>
        </authorList>
    </citation>
    <scope>NUCLEOTIDE SEQUENCE</scope>
    <source>
        <strain evidence="8">Bkl1</strain>
    </source>
</reference>
<evidence type="ECO:0000256" key="3">
    <source>
        <dbReference type="ARBA" id="ARBA00022692"/>
    </source>
</evidence>
<organism evidence="8 9">
    <name type="scientific">Pelosinus baikalensis</name>
    <dbReference type="NCBI Taxonomy" id="2892015"/>
    <lineage>
        <taxon>Bacteria</taxon>
        <taxon>Bacillati</taxon>
        <taxon>Bacillota</taxon>
        <taxon>Negativicutes</taxon>
        <taxon>Selenomonadales</taxon>
        <taxon>Sporomusaceae</taxon>
        <taxon>Pelosinus</taxon>
    </lineage>
</organism>
<evidence type="ECO:0000256" key="4">
    <source>
        <dbReference type="ARBA" id="ARBA00022989"/>
    </source>
</evidence>
<dbReference type="PANTHER" id="PTHR45138:SF6">
    <property type="entry name" value="DIGUANYLATE CYCLASE DGCN"/>
    <property type="match status" value="1"/>
</dbReference>
<keyword evidence="2" id="KW-1003">Cell membrane</keyword>
<comment type="caution">
    <text evidence="8">The sequence shown here is derived from an EMBL/GenBank/DDBJ whole genome shotgun (WGS) entry which is preliminary data.</text>
</comment>
<dbReference type="CDD" id="cd12912">
    <property type="entry name" value="PDC2_MCP_like"/>
    <property type="match status" value="1"/>
</dbReference>
<dbReference type="EMBL" id="JAJHJB010000017">
    <property type="protein sequence ID" value="MCC5466345.1"/>
    <property type="molecule type" value="Genomic_DNA"/>
</dbReference>
<dbReference type="InterPro" id="IPR029787">
    <property type="entry name" value="Nucleotide_cyclase"/>
</dbReference>